<organism evidence="2 3">
    <name type="scientific">Platanthera zijinensis</name>
    <dbReference type="NCBI Taxonomy" id="2320716"/>
    <lineage>
        <taxon>Eukaryota</taxon>
        <taxon>Viridiplantae</taxon>
        <taxon>Streptophyta</taxon>
        <taxon>Embryophyta</taxon>
        <taxon>Tracheophyta</taxon>
        <taxon>Spermatophyta</taxon>
        <taxon>Magnoliopsida</taxon>
        <taxon>Liliopsida</taxon>
        <taxon>Asparagales</taxon>
        <taxon>Orchidaceae</taxon>
        <taxon>Orchidoideae</taxon>
        <taxon>Orchideae</taxon>
        <taxon>Orchidinae</taxon>
        <taxon>Platanthera</taxon>
    </lineage>
</organism>
<dbReference type="AlphaFoldDB" id="A0AAP0BQ15"/>
<feature type="compositionally biased region" description="Polar residues" evidence="1">
    <location>
        <begin position="78"/>
        <end position="103"/>
    </location>
</feature>
<evidence type="ECO:0000313" key="3">
    <source>
        <dbReference type="Proteomes" id="UP001418222"/>
    </source>
</evidence>
<comment type="caution">
    <text evidence="2">The sequence shown here is derived from an EMBL/GenBank/DDBJ whole genome shotgun (WGS) entry which is preliminary data.</text>
</comment>
<dbReference type="Proteomes" id="UP001418222">
    <property type="component" value="Unassembled WGS sequence"/>
</dbReference>
<accession>A0AAP0BQ15</accession>
<evidence type="ECO:0000313" key="2">
    <source>
        <dbReference type="EMBL" id="KAK8946355.1"/>
    </source>
</evidence>
<dbReference type="EMBL" id="JBBWWQ010000005">
    <property type="protein sequence ID" value="KAK8946355.1"/>
    <property type="molecule type" value="Genomic_DNA"/>
</dbReference>
<name>A0AAP0BQ15_9ASPA</name>
<feature type="region of interest" description="Disordered" evidence="1">
    <location>
        <begin position="65"/>
        <end position="103"/>
    </location>
</feature>
<protein>
    <submittedName>
        <fullName evidence="2">Uncharacterized protein</fullName>
    </submittedName>
</protein>
<feature type="compositionally biased region" description="Basic and acidic residues" evidence="1">
    <location>
        <begin position="66"/>
        <end position="75"/>
    </location>
</feature>
<keyword evidence="3" id="KW-1185">Reference proteome</keyword>
<gene>
    <name evidence="2" type="ORF">KSP39_PZI007400</name>
</gene>
<proteinExistence type="predicted"/>
<evidence type="ECO:0000256" key="1">
    <source>
        <dbReference type="SAM" id="MobiDB-lite"/>
    </source>
</evidence>
<reference evidence="2 3" key="1">
    <citation type="journal article" date="2022" name="Nat. Plants">
        <title>Genomes of leafy and leafless Platanthera orchids illuminate the evolution of mycoheterotrophy.</title>
        <authorList>
            <person name="Li M.H."/>
            <person name="Liu K.W."/>
            <person name="Li Z."/>
            <person name="Lu H.C."/>
            <person name="Ye Q.L."/>
            <person name="Zhang D."/>
            <person name="Wang J.Y."/>
            <person name="Li Y.F."/>
            <person name="Zhong Z.M."/>
            <person name="Liu X."/>
            <person name="Yu X."/>
            <person name="Liu D.K."/>
            <person name="Tu X.D."/>
            <person name="Liu B."/>
            <person name="Hao Y."/>
            <person name="Liao X.Y."/>
            <person name="Jiang Y.T."/>
            <person name="Sun W.H."/>
            <person name="Chen J."/>
            <person name="Chen Y.Q."/>
            <person name="Ai Y."/>
            <person name="Zhai J.W."/>
            <person name="Wu S.S."/>
            <person name="Zhou Z."/>
            <person name="Hsiao Y.Y."/>
            <person name="Wu W.L."/>
            <person name="Chen Y.Y."/>
            <person name="Lin Y.F."/>
            <person name="Hsu J.L."/>
            <person name="Li C.Y."/>
            <person name="Wang Z.W."/>
            <person name="Zhao X."/>
            <person name="Zhong W.Y."/>
            <person name="Ma X.K."/>
            <person name="Ma L."/>
            <person name="Huang J."/>
            <person name="Chen G.Z."/>
            <person name="Huang M.Z."/>
            <person name="Huang L."/>
            <person name="Peng D.H."/>
            <person name="Luo Y.B."/>
            <person name="Zou S.Q."/>
            <person name="Chen S.P."/>
            <person name="Lan S."/>
            <person name="Tsai W.C."/>
            <person name="Van de Peer Y."/>
            <person name="Liu Z.J."/>
        </authorList>
    </citation>
    <scope>NUCLEOTIDE SEQUENCE [LARGE SCALE GENOMIC DNA]</scope>
    <source>
        <strain evidence="2">Lor287</strain>
    </source>
</reference>
<sequence>MESNLAELHFLEFAGKHCHSPRGLLFRLERKPAERGRGELQREKRRLRLPREKIYNLLNGRAVGRRPLDAKEPHRSARSLSTAVGEGSTRSSSLPTWASCRAQ</sequence>